<dbReference type="EMBL" id="JAGPYQ010000002">
    <property type="protein sequence ID" value="MBQ0853930.1"/>
    <property type="molecule type" value="Genomic_DNA"/>
</dbReference>
<evidence type="ECO:0000256" key="1">
    <source>
        <dbReference type="SAM" id="MobiDB-lite"/>
    </source>
</evidence>
<keyword evidence="3" id="KW-1185">Reference proteome</keyword>
<sequence length="50" mass="5795">MTDEEFDELLAEARREIRQQHLAPPSPQDQRDNDAYATRARHTEFGACAH</sequence>
<organism evidence="2 3">
    <name type="scientific">Streptomyces liliiviolaceus</name>
    <dbReference type="NCBI Taxonomy" id="2823109"/>
    <lineage>
        <taxon>Bacteria</taxon>
        <taxon>Bacillati</taxon>
        <taxon>Actinomycetota</taxon>
        <taxon>Actinomycetes</taxon>
        <taxon>Kitasatosporales</taxon>
        <taxon>Streptomycetaceae</taxon>
        <taxon>Streptomyces</taxon>
    </lineage>
</organism>
<reference evidence="2 3" key="1">
    <citation type="submission" date="2021-04" db="EMBL/GenBank/DDBJ databases">
        <authorList>
            <person name="Tang X."/>
            <person name="Zhou X."/>
            <person name="Chen X."/>
            <person name="Cernava T."/>
            <person name="Zhang C."/>
        </authorList>
    </citation>
    <scope>NUCLEOTIDE SEQUENCE [LARGE SCALE GENOMIC DNA]</scope>
    <source>
        <strain evidence="2 3">BH-SS-21</strain>
    </source>
</reference>
<accession>A0A941B7V4</accession>
<gene>
    <name evidence="2" type="ORF">J8N05_37830</name>
</gene>
<name>A0A941B7V4_9ACTN</name>
<dbReference type="AlphaFoldDB" id="A0A941B7V4"/>
<dbReference type="Proteomes" id="UP000677413">
    <property type="component" value="Unassembled WGS sequence"/>
</dbReference>
<feature type="region of interest" description="Disordered" evidence="1">
    <location>
        <begin position="17"/>
        <end position="50"/>
    </location>
</feature>
<dbReference type="RefSeq" id="WP_210891267.1">
    <property type="nucleotide sequence ID" value="NZ_JAGPYQ010000002.1"/>
</dbReference>
<comment type="caution">
    <text evidence="2">The sequence shown here is derived from an EMBL/GenBank/DDBJ whole genome shotgun (WGS) entry which is preliminary data.</text>
</comment>
<protein>
    <submittedName>
        <fullName evidence="2">Uncharacterized protein</fullName>
    </submittedName>
</protein>
<evidence type="ECO:0000313" key="3">
    <source>
        <dbReference type="Proteomes" id="UP000677413"/>
    </source>
</evidence>
<proteinExistence type="predicted"/>
<evidence type="ECO:0000313" key="2">
    <source>
        <dbReference type="EMBL" id="MBQ0853930.1"/>
    </source>
</evidence>